<dbReference type="Proteomes" id="UP001056120">
    <property type="component" value="Linkage Group LG24"/>
</dbReference>
<organism evidence="1 2">
    <name type="scientific">Smallanthus sonchifolius</name>
    <dbReference type="NCBI Taxonomy" id="185202"/>
    <lineage>
        <taxon>Eukaryota</taxon>
        <taxon>Viridiplantae</taxon>
        <taxon>Streptophyta</taxon>
        <taxon>Embryophyta</taxon>
        <taxon>Tracheophyta</taxon>
        <taxon>Spermatophyta</taxon>
        <taxon>Magnoliopsida</taxon>
        <taxon>eudicotyledons</taxon>
        <taxon>Gunneridae</taxon>
        <taxon>Pentapetalae</taxon>
        <taxon>asterids</taxon>
        <taxon>campanulids</taxon>
        <taxon>Asterales</taxon>
        <taxon>Asteraceae</taxon>
        <taxon>Asteroideae</taxon>
        <taxon>Heliantheae alliance</taxon>
        <taxon>Millerieae</taxon>
        <taxon>Smallanthus</taxon>
    </lineage>
</organism>
<reference evidence="2" key="1">
    <citation type="journal article" date="2022" name="Mol. Ecol. Resour.">
        <title>The genomes of chicory, endive, great burdock and yacon provide insights into Asteraceae palaeo-polyploidization history and plant inulin production.</title>
        <authorList>
            <person name="Fan W."/>
            <person name="Wang S."/>
            <person name="Wang H."/>
            <person name="Wang A."/>
            <person name="Jiang F."/>
            <person name="Liu H."/>
            <person name="Zhao H."/>
            <person name="Xu D."/>
            <person name="Zhang Y."/>
        </authorList>
    </citation>
    <scope>NUCLEOTIDE SEQUENCE [LARGE SCALE GENOMIC DNA]</scope>
    <source>
        <strain evidence="2">cv. Yunnan</strain>
    </source>
</reference>
<reference evidence="1 2" key="2">
    <citation type="journal article" date="2022" name="Mol. Ecol. Resour.">
        <title>The genomes of chicory, endive, great burdock and yacon provide insights into Asteraceae paleo-polyploidization history and plant inulin production.</title>
        <authorList>
            <person name="Fan W."/>
            <person name="Wang S."/>
            <person name="Wang H."/>
            <person name="Wang A."/>
            <person name="Jiang F."/>
            <person name="Liu H."/>
            <person name="Zhao H."/>
            <person name="Xu D."/>
            <person name="Zhang Y."/>
        </authorList>
    </citation>
    <scope>NUCLEOTIDE SEQUENCE [LARGE SCALE GENOMIC DNA]</scope>
    <source>
        <strain evidence="2">cv. Yunnan</strain>
        <tissue evidence="1">Leaves</tissue>
    </source>
</reference>
<dbReference type="EMBL" id="CM042041">
    <property type="protein sequence ID" value="KAI3712889.1"/>
    <property type="molecule type" value="Genomic_DNA"/>
</dbReference>
<accession>A0ACB9ARM3</accession>
<comment type="caution">
    <text evidence="1">The sequence shown here is derived from an EMBL/GenBank/DDBJ whole genome shotgun (WGS) entry which is preliminary data.</text>
</comment>
<evidence type="ECO:0000313" key="2">
    <source>
        <dbReference type="Proteomes" id="UP001056120"/>
    </source>
</evidence>
<gene>
    <name evidence="1" type="ORF">L1987_71458</name>
</gene>
<evidence type="ECO:0000313" key="1">
    <source>
        <dbReference type="EMBL" id="KAI3712889.1"/>
    </source>
</evidence>
<proteinExistence type="predicted"/>
<sequence length="78" mass="8855">MLQWKQNFPPTALAIFCQRSAVSLSYTASAFSNNLFCLVVHVELEQLDEMEFDAIVALKRFEARFGGCDQGILLINRK</sequence>
<keyword evidence="2" id="KW-1185">Reference proteome</keyword>
<protein>
    <submittedName>
        <fullName evidence="1">Uncharacterized protein</fullName>
    </submittedName>
</protein>
<name>A0ACB9ARM3_9ASTR</name>